<dbReference type="Gene3D" id="3.40.1230.10">
    <property type="entry name" value="MTH938-like"/>
    <property type="match status" value="1"/>
</dbReference>
<dbReference type="InterPro" id="IPR007523">
    <property type="entry name" value="NDUFAF3/AAMDC"/>
</dbReference>
<dbReference type="SUPFAM" id="SSF64076">
    <property type="entry name" value="MTH938-like"/>
    <property type="match status" value="1"/>
</dbReference>
<evidence type="ECO:0000313" key="1">
    <source>
        <dbReference type="EMBL" id="KTD15667.1"/>
    </source>
</evidence>
<dbReference type="AlphaFoldDB" id="A0A378JAH1"/>
<organism evidence="2 4">
    <name type="scientific">Legionella gratiana</name>
    <dbReference type="NCBI Taxonomy" id="45066"/>
    <lineage>
        <taxon>Bacteria</taxon>
        <taxon>Pseudomonadati</taxon>
        <taxon>Pseudomonadota</taxon>
        <taxon>Gammaproteobacteria</taxon>
        <taxon>Legionellales</taxon>
        <taxon>Legionellaceae</taxon>
        <taxon>Legionella</taxon>
    </lineage>
</organism>
<dbReference type="EMBL" id="UGOB01000001">
    <property type="protein sequence ID" value="STX44793.1"/>
    <property type="molecule type" value="Genomic_DNA"/>
</dbReference>
<evidence type="ECO:0000313" key="4">
    <source>
        <dbReference type="Proteomes" id="UP000254476"/>
    </source>
</evidence>
<dbReference type="EMBL" id="LNYE01000003">
    <property type="protein sequence ID" value="KTD15667.1"/>
    <property type="molecule type" value="Genomic_DNA"/>
</dbReference>
<keyword evidence="3" id="KW-1185">Reference proteome</keyword>
<dbReference type="STRING" id="45066.Lgra_0333"/>
<dbReference type="RefSeq" id="WP_058497553.1">
    <property type="nucleotide sequence ID" value="NZ_CAAAHW010000009.1"/>
</dbReference>
<dbReference type="Pfam" id="PF04430">
    <property type="entry name" value="DUF498"/>
    <property type="match status" value="1"/>
</dbReference>
<protein>
    <submittedName>
        <fullName evidence="2">Protein of uncharacterized function (DUF498/DUF598)</fullName>
    </submittedName>
</protein>
<reference evidence="1 3" key="1">
    <citation type="submission" date="2015-11" db="EMBL/GenBank/DDBJ databases">
        <title>Genomic analysis of 38 Legionella species identifies large and diverse effector repertoires.</title>
        <authorList>
            <person name="Burstein D."/>
            <person name="Amaro F."/>
            <person name="Zusman T."/>
            <person name="Lifshitz Z."/>
            <person name="Cohen O."/>
            <person name="Gilbert J.A."/>
            <person name="Pupko T."/>
            <person name="Shuman H.A."/>
            <person name="Segal G."/>
        </authorList>
    </citation>
    <scope>NUCLEOTIDE SEQUENCE [LARGE SCALE GENOMIC DNA]</scope>
    <source>
        <strain evidence="1 3">Lyon 8420412</strain>
    </source>
</reference>
<dbReference type="InterPro" id="IPR036748">
    <property type="entry name" value="MTH938-like_sf"/>
</dbReference>
<name>A0A378JAH1_9GAMM</name>
<reference evidence="2 4" key="2">
    <citation type="submission" date="2018-06" db="EMBL/GenBank/DDBJ databases">
        <authorList>
            <consortium name="Pathogen Informatics"/>
            <person name="Doyle S."/>
        </authorList>
    </citation>
    <scope>NUCLEOTIDE SEQUENCE [LARGE SCALE GENOMIC DNA]</scope>
    <source>
        <strain evidence="2 4">NCTC12388</strain>
    </source>
</reference>
<dbReference type="OrthoDB" id="9800373at2"/>
<evidence type="ECO:0000313" key="2">
    <source>
        <dbReference type="EMBL" id="STX44793.1"/>
    </source>
</evidence>
<proteinExistence type="predicted"/>
<sequence>MNINLEESELHAVQAYNNNKIQINSTVYEKSFIVSKKEIISELSIKNILDIDEVYLSLLTQFKPEIIIIGHENTGKLPSLSIMSQLAQQRIGIESMSIGAACRTYNVLLSEHRTVVAGFIF</sequence>
<dbReference type="Proteomes" id="UP000254476">
    <property type="component" value="Unassembled WGS sequence"/>
</dbReference>
<dbReference type="Proteomes" id="UP000054691">
    <property type="component" value="Unassembled WGS sequence"/>
</dbReference>
<evidence type="ECO:0000313" key="3">
    <source>
        <dbReference type="Proteomes" id="UP000054691"/>
    </source>
</evidence>
<dbReference type="PANTHER" id="PTHR21192:SF2">
    <property type="entry name" value="NADH DEHYDROGENASE [UBIQUINONE] 1 ALPHA SUBCOMPLEX ASSEMBLY FACTOR 3"/>
    <property type="match status" value="1"/>
</dbReference>
<accession>A0A378JAH1</accession>
<dbReference type="PANTHER" id="PTHR21192">
    <property type="entry name" value="NUCLEAR PROTEIN E3-3"/>
    <property type="match status" value="1"/>
</dbReference>
<gene>
    <name evidence="1" type="ORF">Lgra_0333</name>
    <name evidence="2" type="ORF">NCTC12388_01720</name>
</gene>